<dbReference type="SUPFAM" id="SSF53850">
    <property type="entry name" value="Periplasmic binding protein-like II"/>
    <property type="match status" value="1"/>
</dbReference>
<feature type="signal peptide" evidence="2">
    <location>
        <begin position="1"/>
        <end position="27"/>
    </location>
</feature>
<gene>
    <name evidence="3" type="ORF">FN976_00600</name>
</gene>
<keyword evidence="4" id="KW-1185">Reference proteome</keyword>
<evidence type="ECO:0000313" key="3">
    <source>
        <dbReference type="EMBL" id="TWO73379.1"/>
    </source>
</evidence>
<dbReference type="InterPro" id="IPR006311">
    <property type="entry name" value="TAT_signal"/>
</dbReference>
<dbReference type="PANTHER" id="PTHR42928">
    <property type="entry name" value="TRICARBOXYLATE-BINDING PROTEIN"/>
    <property type="match status" value="1"/>
</dbReference>
<keyword evidence="2" id="KW-0732">Signal</keyword>
<accession>A0A562ZXN7</accession>
<organism evidence="3 4">
    <name type="scientific">Caenimonas sedimenti</name>
    <dbReference type="NCBI Taxonomy" id="2596921"/>
    <lineage>
        <taxon>Bacteria</taxon>
        <taxon>Pseudomonadati</taxon>
        <taxon>Pseudomonadota</taxon>
        <taxon>Betaproteobacteria</taxon>
        <taxon>Burkholderiales</taxon>
        <taxon>Comamonadaceae</taxon>
        <taxon>Caenimonas</taxon>
    </lineage>
</organism>
<evidence type="ECO:0000256" key="1">
    <source>
        <dbReference type="ARBA" id="ARBA00006987"/>
    </source>
</evidence>
<dbReference type="InterPro" id="IPR005064">
    <property type="entry name" value="BUG"/>
</dbReference>
<dbReference type="PIRSF" id="PIRSF017082">
    <property type="entry name" value="YflP"/>
    <property type="match status" value="1"/>
</dbReference>
<dbReference type="InterPro" id="IPR042100">
    <property type="entry name" value="Bug_dom1"/>
</dbReference>
<feature type="chain" id="PRO_5021814365" evidence="2">
    <location>
        <begin position="28"/>
        <end position="323"/>
    </location>
</feature>
<dbReference type="RefSeq" id="WP_145889909.1">
    <property type="nucleotide sequence ID" value="NZ_VOBQ01000001.1"/>
</dbReference>
<dbReference type="Gene3D" id="3.40.190.10">
    <property type="entry name" value="Periplasmic binding protein-like II"/>
    <property type="match status" value="1"/>
</dbReference>
<dbReference type="Proteomes" id="UP000318199">
    <property type="component" value="Unassembled WGS sequence"/>
</dbReference>
<name>A0A562ZXN7_9BURK</name>
<dbReference type="EMBL" id="VOBQ01000001">
    <property type="protein sequence ID" value="TWO73379.1"/>
    <property type="molecule type" value="Genomic_DNA"/>
</dbReference>
<dbReference type="Pfam" id="PF03401">
    <property type="entry name" value="TctC"/>
    <property type="match status" value="1"/>
</dbReference>
<reference evidence="3 4" key="1">
    <citation type="submission" date="2019-07" db="EMBL/GenBank/DDBJ databases">
        <title>Caenimonas sedimenti sp. nov., isolated from activated sludge.</title>
        <authorList>
            <person name="Xu J."/>
        </authorList>
    </citation>
    <scope>NUCLEOTIDE SEQUENCE [LARGE SCALE GENOMIC DNA]</scope>
    <source>
        <strain evidence="3 4">HX-9-20</strain>
    </source>
</reference>
<dbReference type="OrthoDB" id="8678477at2"/>
<evidence type="ECO:0000256" key="2">
    <source>
        <dbReference type="SAM" id="SignalP"/>
    </source>
</evidence>
<proteinExistence type="inferred from homology"/>
<dbReference type="AlphaFoldDB" id="A0A562ZXN7"/>
<evidence type="ECO:0000313" key="4">
    <source>
        <dbReference type="Proteomes" id="UP000318199"/>
    </source>
</evidence>
<protein>
    <submittedName>
        <fullName evidence="3">Tripartite tricarboxylate transporter substrate binding protein</fullName>
    </submittedName>
</protein>
<dbReference type="Gene3D" id="3.40.190.150">
    <property type="entry name" value="Bordetella uptake gene, domain 1"/>
    <property type="match status" value="1"/>
</dbReference>
<dbReference type="CDD" id="cd13578">
    <property type="entry name" value="PBP2_Bug27"/>
    <property type="match status" value="1"/>
</dbReference>
<comment type="similarity">
    <text evidence="1">Belongs to the UPF0065 (bug) family.</text>
</comment>
<dbReference type="PROSITE" id="PS51318">
    <property type="entry name" value="TAT"/>
    <property type="match status" value="1"/>
</dbReference>
<comment type="caution">
    <text evidence="3">The sequence shown here is derived from an EMBL/GenBank/DDBJ whole genome shotgun (WGS) entry which is preliminary data.</text>
</comment>
<dbReference type="PANTHER" id="PTHR42928:SF5">
    <property type="entry name" value="BLR1237 PROTEIN"/>
    <property type="match status" value="1"/>
</dbReference>
<sequence length="323" mass="33973">MKTTHPTLTRRAAIAGALMLVAAHAAAQVSTPVRLIVGYAAGGPVDTTARLFAPVFARELGTQVIVENRPGASGNVAGASVAKSAPDGLTLFFAASPTITISPNIYKKMPFDPATELTPVAPLVSYANVLVVNKDLPFKNVADLLAYAEANPGKLGYGSAGTGASNHLSGELMAAQSQTQLMHVPYKGNAPAMTDVIGGQIGMMFDIVSTARSYVASGRVRALAVTSRERNPSLPDVPTMREAGLPNFEVVGWFGLYAPPKLPPALAARYAEAARKALASDDLKVLWNEHGYDRWPGSAETMATQASRERAMWGTVTKGINVE</sequence>